<dbReference type="GO" id="GO:0070681">
    <property type="term" value="P:glutaminyl-tRNAGln biosynthesis via transamidation"/>
    <property type="evidence" value="ECO:0007669"/>
    <property type="project" value="TreeGrafter"/>
</dbReference>
<dbReference type="GO" id="GO:0050567">
    <property type="term" value="F:glutaminyl-tRNA synthase (glutamine-hydrolyzing) activity"/>
    <property type="evidence" value="ECO:0007669"/>
    <property type="project" value="UniProtKB-UniRule"/>
</dbReference>
<dbReference type="Gene3D" id="1.10.20.60">
    <property type="entry name" value="Glu-tRNAGln amidotransferase C subunit, N-terminal domain"/>
    <property type="match status" value="1"/>
</dbReference>
<dbReference type="Pfam" id="PF02686">
    <property type="entry name" value="GatC"/>
    <property type="match status" value="1"/>
</dbReference>
<keyword evidence="1" id="KW-0436">Ligase</keyword>
<organism evidence="2">
    <name type="scientific">Oceanithermus profundus</name>
    <dbReference type="NCBI Taxonomy" id="187137"/>
    <lineage>
        <taxon>Bacteria</taxon>
        <taxon>Thermotogati</taxon>
        <taxon>Deinococcota</taxon>
        <taxon>Deinococci</taxon>
        <taxon>Thermales</taxon>
        <taxon>Thermaceae</taxon>
        <taxon>Oceanithermus</taxon>
    </lineage>
</organism>
<sequence length="98" mass="11279">MDVTPDLVRHLANLSRLELDEAEVERMIPELRSILAYFESLGELELDELEELVRPIDRENVLRADEPRPGLAQEEALALAPERENGFFKLPRVVEEGR</sequence>
<dbReference type="SUPFAM" id="SSF141000">
    <property type="entry name" value="Glu-tRNAGln amidotransferase C subunit"/>
    <property type="match status" value="1"/>
</dbReference>
<dbReference type="AlphaFoldDB" id="A0A7C4Z609"/>
<evidence type="ECO:0000313" key="2">
    <source>
        <dbReference type="EMBL" id="HGY10134.1"/>
    </source>
</evidence>
<dbReference type="EC" id="6.3.5.-" evidence="1"/>
<dbReference type="InterPro" id="IPR003837">
    <property type="entry name" value="GatC"/>
</dbReference>
<keyword evidence="1" id="KW-0547">Nucleotide-binding</keyword>
<dbReference type="GO" id="GO:0005524">
    <property type="term" value="F:ATP binding"/>
    <property type="evidence" value="ECO:0007669"/>
    <property type="project" value="UniProtKB-KW"/>
</dbReference>
<dbReference type="PANTHER" id="PTHR15004">
    <property type="entry name" value="GLUTAMYL-TRNA(GLN) AMIDOTRANSFERASE SUBUNIT C, MITOCHONDRIAL"/>
    <property type="match status" value="1"/>
</dbReference>
<dbReference type="PANTHER" id="PTHR15004:SF0">
    <property type="entry name" value="GLUTAMYL-TRNA(GLN) AMIDOTRANSFERASE SUBUNIT C, MITOCHONDRIAL"/>
    <property type="match status" value="1"/>
</dbReference>
<dbReference type="NCBIfam" id="TIGR00135">
    <property type="entry name" value="gatC"/>
    <property type="match status" value="1"/>
</dbReference>
<keyword evidence="1" id="KW-0067">ATP-binding</keyword>
<comment type="function">
    <text evidence="1">Allows the formation of correctly charged Asn-tRNA(Asn) or Gln-tRNA(Gln) through the transamidation of misacylated Asp-tRNA(Asn) or Glu-tRNA(Gln) in organisms which lack either or both of asparaginyl-tRNA or glutaminyl-tRNA synthetases. The reaction takes place in the presence of glutamine and ATP through an activated phospho-Asp-tRNA(Asn) or phospho-Glu-tRNA(Gln).</text>
</comment>
<dbReference type="Gene3D" id="1.10.8.990">
    <property type="match status" value="1"/>
</dbReference>
<name>A0A7C4Z609_9DEIN</name>
<comment type="subunit">
    <text evidence="1">Heterotrimer of A, B and C subunits.</text>
</comment>
<accession>A0A7C4Z609</accession>
<dbReference type="GO" id="GO:0006450">
    <property type="term" value="P:regulation of translational fidelity"/>
    <property type="evidence" value="ECO:0007669"/>
    <property type="project" value="InterPro"/>
</dbReference>
<protein>
    <recommendedName>
        <fullName evidence="1">Aspartyl/glutamyl-tRNA(Asn/Gln) amidotransferase subunit C</fullName>
        <shortName evidence="1">Asp/Glu-ADT subunit C</shortName>
        <ecNumber evidence="1">6.3.5.-</ecNumber>
    </recommendedName>
</protein>
<dbReference type="GO" id="GO:0006412">
    <property type="term" value="P:translation"/>
    <property type="evidence" value="ECO:0007669"/>
    <property type="project" value="UniProtKB-UniRule"/>
</dbReference>
<comment type="similarity">
    <text evidence="1">Belongs to the GatC family.</text>
</comment>
<dbReference type="EMBL" id="DRPZ01000224">
    <property type="protein sequence ID" value="HGY10134.1"/>
    <property type="molecule type" value="Genomic_DNA"/>
</dbReference>
<keyword evidence="1" id="KW-0648">Protein biosynthesis</keyword>
<reference evidence="2" key="1">
    <citation type="journal article" date="2020" name="mSystems">
        <title>Genome- and Community-Level Interaction Insights into Carbon Utilization and Element Cycling Functions of Hydrothermarchaeota in Hydrothermal Sediment.</title>
        <authorList>
            <person name="Zhou Z."/>
            <person name="Liu Y."/>
            <person name="Xu W."/>
            <person name="Pan J."/>
            <person name="Luo Z.H."/>
            <person name="Li M."/>
        </authorList>
    </citation>
    <scope>NUCLEOTIDE SEQUENCE [LARGE SCALE GENOMIC DNA]</scope>
    <source>
        <strain evidence="2">HyVt-570</strain>
    </source>
</reference>
<comment type="catalytic activity">
    <reaction evidence="1">
        <text>L-glutamyl-tRNA(Gln) + L-glutamine + ATP + H2O = L-glutaminyl-tRNA(Gln) + L-glutamate + ADP + phosphate + H(+)</text>
        <dbReference type="Rhea" id="RHEA:17521"/>
        <dbReference type="Rhea" id="RHEA-COMP:9681"/>
        <dbReference type="Rhea" id="RHEA-COMP:9684"/>
        <dbReference type="ChEBI" id="CHEBI:15377"/>
        <dbReference type="ChEBI" id="CHEBI:15378"/>
        <dbReference type="ChEBI" id="CHEBI:29985"/>
        <dbReference type="ChEBI" id="CHEBI:30616"/>
        <dbReference type="ChEBI" id="CHEBI:43474"/>
        <dbReference type="ChEBI" id="CHEBI:58359"/>
        <dbReference type="ChEBI" id="CHEBI:78520"/>
        <dbReference type="ChEBI" id="CHEBI:78521"/>
        <dbReference type="ChEBI" id="CHEBI:456216"/>
    </reaction>
</comment>
<proteinExistence type="inferred from homology"/>
<gene>
    <name evidence="1 2" type="primary">gatC</name>
    <name evidence="2" type="ORF">ENK37_08815</name>
</gene>
<dbReference type="HAMAP" id="MF_00122">
    <property type="entry name" value="GatC"/>
    <property type="match status" value="1"/>
</dbReference>
<comment type="catalytic activity">
    <reaction evidence="1">
        <text>L-aspartyl-tRNA(Asn) + L-glutamine + ATP + H2O = L-asparaginyl-tRNA(Asn) + L-glutamate + ADP + phosphate + 2 H(+)</text>
        <dbReference type="Rhea" id="RHEA:14513"/>
        <dbReference type="Rhea" id="RHEA-COMP:9674"/>
        <dbReference type="Rhea" id="RHEA-COMP:9677"/>
        <dbReference type="ChEBI" id="CHEBI:15377"/>
        <dbReference type="ChEBI" id="CHEBI:15378"/>
        <dbReference type="ChEBI" id="CHEBI:29985"/>
        <dbReference type="ChEBI" id="CHEBI:30616"/>
        <dbReference type="ChEBI" id="CHEBI:43474"/>
        <dbReference type="ChEBI" id="CHEBI:58359"/>
        <dbReference type="ChEBI" id="CHEBI:78515"/>
        <dbReference type="ChEBI" id="CHEBI:78516"/>
        <dbReference type="ChEBI" id="CHEBI:456216"/>
    </reaction>
</comment>
<evidence type="ECO:0000256" key="1">
    <source>
        <dbReference type="HAMAP-Rule" id="MF_00122"/>
    </source>
</evidence>
<comment type="caution">
    <text evidence="2">The sequence shown here is derived from an EMBL/GenBank/DDBJ whole genome shotgun (WGS) entry which is preliminary data.</text>
</comment>
<dbReference type="Proteomes" id="UP000885759">
    <property type="component" value="Unassembled WGS sequence"/>
</dbReference>
<dbReference type="InterPro" id="IPR036113">
    <property type="entry name" value="Asp/Glu-ADT_sf_sub_c"/>
</dbReference>